<protein>
    <recommendedName>
        <fullName evidence="3">Nucleotidyl transferase AbiEii/AbiGii toxin family protein</fullName>
    </recommendedName>
</protein>
<dbReference type="Gene3D" id="3.10.450.620">
    <property type="entry name" value="JHP933, nucleotidyltransferase-like core domain"/>
    <property type="match status" value="1"/>
</dbReference>
<dbReference type="EMBL" id="LS974202">
    <property type="protein sequence ID" value="SSC12114.1"/>
    <property type="molecule type" value="Genomic_DNA"/>
</dbReference>
<dbReference type="KEGG" id="minf:MESINF_0665"/>
<accession>A0A7Z7LDL3</accession>
<dbReference type="RefSeq" id="WP_169698507.1">
    <property type="nucleotide sequence ID" value="NZ_LS974202.1"/>
</dbReference>
<gene>
    <name evidence="1" type="ORF">MESINF_0665</name>
</gene>
<keyword evidence="2" id="KW-1185">Reference proteome</keyword>
<dbReference type="Pfam" id="PF08843">
    <property type="entry name" value="AbiEii"/>
    <property type="match status" value="1"/>
</dbReference>
<organism evidence="1 2">
    <name type="scientific">Mesotoga infera</name>
    <dbReference type="NCBI Taxonomy" id="1236046"/>
    <lineage>
        <taxon>Bacteria</taxon>
        <taxon>Thermotogati</taxon>
        <taxon>Thermotogota</taxon>
        <taxon>Thermotogae</taxon>
        <taxon>Kosmotogales</taxon>
        <taxon>Kosmotogaceae</taxon>
        <taxon>Mesotoga</taxon>
    </lineage>
</organism>
<evidence type="ECO:0008006" key="3">
    <source>
        <dbReference type="Google" id="ProtNLM"/>
    </source>
</evidence>
<dbReference type="Proteomes" id="UP000250796">
    <property type="component" value="Chromosome MESINF"/>
</dbReference>
<dbReference type="AlphaFoldDB" id="A0A7Z7LDL3"/>
<evidence type="ECO:0000313" key="1">
    <source>
        <dbReference type="EMBL" id="SSC12114.1"/>
    </source>
</evidence>
<evidence type="ECO:0000313" key="2">
    <source>
        <dbReference type="Proteomes" id="UP000250796"/>
    </source>
</evidence>
<sequence>MGRAIRISRETLSRLSGQTGYRQEIIEKVSLLLSWLDRASNIDRLVGSFALKGGTAINLFFLEIPRLSVDIDINYIGSPTREELDRDRSGFEKIIESVCLEESLSIRNKRDSEAATSYSLRYVSSLSSGGNLSIDINYMMRIPLFEIETMDSRQLGSQIARRVPLVNKLEVFASKIAACFSRETSRDLYDVYLLEKQISTLDLEKLRLAFTVFGGMNRENWLEIDEKTLRVNENDLKKRLLPLLRGTLDKEKLETLASDIENSCQKVVSYLLPLNDNEREFLRILNEKGEIKPEIITDDKELADRIKKQPMLKWKALNIRQTFQG</sequence>
<proteinExistence type="predicted"/>
<name>A0A7Z7LDL3_9BACT</name>
<reference evidence="1 2" key="1">
    <citation type="submission" date="2017-01" db="EMBL/GenBank/DDBJ databases">
        <authorList>
            <person name="Erauso G."/>
        </authorList>
    </citation>
    <scope>NUCLEOTIDE SEQUENCE [LARGE SCALE GENOMIC DNA]</scope>
    <source>
        <strain evidence="1">MESINF1</strain>
    </source>
</reference>
<dbReference type="InterPro" id="IPR014942">
    <property type="entry name" value="AbiEii"/>
</dbReference>